<dbReference type="InterPro" id="IPR032557">
    <property type="entry name" value="DUF4935"/>
</dbReference>
<gene>
    <name evidence="2" type="ORF">GCM10025789_20240</name>
</gene>
<proteinExistence type="predicted"/>
<accession>A0ABP9FFN3</accession>
<protein>
    <recommendedName>
        <fullName evidence="1">DUF4935 domain-containing protein</fullName>
    </recommendedName>
</protein>
<name>A0ABP9FFN3_9ACTN</name>
<dbReference type="Proteomes" id="UP001501521">
    <property type="component" value="Unassembled WGS sequence"/>
</dbReference>
<reference evidence="3" key="1">
    <citation type="journal article" date="2019" name="Int. J. Syst. Evol. Microbiol.">
        <title>The Global Catalogue of Microorganisms (GCM) 10K type strain sequencing project: providing services to taxonomists for standard genome sequencing and annotation.</title>
        <authorList>
            <consortium name="The Broad Institute Genomics Platform"/>
            <consortium name="The Broad Institute Genome Sequencing Center for Infectious Disease"/>
            <person name="Wu L."/>
            <person name="Ma J."/>
        </authorList>
    </citation>
    <scope>NUCLEOTIDE SEQUENCE [LARGE SCALE GENOMIC DNA]</scope>
    <source>
        <strain evidence="3">JCM 19125</strain>
    </source>
</reference>
<evidence type="ECO:0000259" key="1">
    <source>
        <dbReference type="Pfam" id="PF16289"/>
    </source>
</evidence>
<comment type="caution">
    <text evidence="2">The sequence shown here is derived from an EMBL/GenBank/DDBJ whole genome shotgun (WGS) entry which is preliminary data.</text>
</comment>
<evidence type="ECO:0000313" key="2">
    <source>
        <dbReference type="EMBL" id="GAA4901572.1"/>
    </source>
</evidence>
<organism evidence="2 3">
    <name type="scientific">Tessaracoccus lubricantis</name>
    <dbReference type="NCBI Taxonomy" id="545543"/>
    <lineage>
        <taxon>Bacteria</taxon>
        <taxon>Bacillati</taxon>
        <taxon>Actinomycetota</taxon>
        <taxon>Actinomycetes</taxon>
        <taxon>Propionibacteriales</taxon>
        <taxon>Propionibacteriaceae</taxon>
        <taxon>Tessaracoccus</taxon>
    </lineage>
</organism>
<evidence type="ECO:0000313" key="3">
    <source>
        <dbReference type="Proteomes" id="UP001501521"/>
    </source>
</evidence>
<dbReference type="EMBL" id="BAABLV010000033">
    <property type="protein sequence ID" value="GAA4901572.1"/>
    <property type="molecule type" value="Genomic_DNA"/>
</dbReference>
<dbReference type="Pfam" id="PF16289">
    <property type="entry name" value="PIN_12"/>
    <property type="match status" value="1"/>
</dbReference>
<keyword evidence="3" id="KW-1185">Reference proteome</keyword>
<feature type="domain" description="DUF4935" evidence="1">
    <location>
        <begin position="22"/>
        <end position="158"/>
    </location>
</feature>
<sequence>MKTVVLDTTELWRDLTCVGLRFQLIEHLGVNAWLHVVIPAVVFEECVAHYSRTLNVAHQSHGKVLPQSERRRLGLHILPPLSPRAYREYLADRFDCRLGFTLLPWPEVSHADVVARAVNRIQPFNRKGSGYRDTLVWMDVCRLAREGKDVVLISNDKDAFAGPDGSLSPALAEEVANAKGSVELVPEFEPWLLRVLPRASAGIAEAVKDAQDSELFEFCMPSDFLGEIAPTVVDLGFQRSPWFVTIDEVDWAGEFLRVETHLGSDGRYAATYDLDFNVAIAAHFPPLNVVNDEWALERIDSYGLVTLIGSMRMVARLIVVFGADVSFMIDDIEWRRADGVCTGADVYNPNDGSSYLSVGS</sequence>